<dbReference type="EMBL" id="GGMS01010618">
    <property type="protein sequence ID" value="MBY79821.1"/>
    <property type="molecule type" value="Transcribed_RNA"/>
</dbReference>
<organism evidence="1">
    <name type="scientific">Sipha flava</name>
    <name type="common">yellow sugarcane aphid</name>
    <dbReference type="NCBI Taxonomy" id="143950"/>
    <lineage>
        <taxon>Eukaryota</taxon>
        <taxon>Metazoa</taxon>
        <taxon>Ecdysozoa</taxon>
        <taxon>Arthropoda</taxon>
        <taxon>Hexapoda</taxon>
        <taxon>Insecta</taxon>
        <taxon>Pterygota</taxon>
        <taxon>Neoptera</taxon>
        <taxon>Paraneoptera</taxon>
        <taxon>Hemiptera</taxon>
        <taxon>Sternorrhyncha</taxon>
        <taxon>Aphidomorpha</taxon>
        <taxon>Aphidoidea</taxon>
        <taxon>Aphididae</taxon>
        <taxon>Sipha</taxon>
    </lineage>
</organism>
<evidence type="ECO:0000313" key="1">
    <source>
        <dbReference type="EMBL" id="MBY79821.1"/>
    </source>
</evidence>
<sequence>MTLSDMDPNFWNSGTFESTYHVLCWTTLVENEPVQSEFRQWMSDGLTFDLRPSPQYNTLTRPRRQDEPMEVDLAEELFKFSVTSWEENEHVARAPAGPVDFVGRLQSSSSLLKPS</sequence>
<gene>
    <name evidence="1" type="ORF">g.174</name>
</gene>
<dbReference type="AlphaFoldDB" id="A0A2S2QQ19"/>
<accession>A0A2S2QQ19</accession>
<protein>
    <submittedName>
        <fullName evidence="1">Uncharacterized protein</fullName>
    </submittedName>
</protein>
<proteinExistence type="predicted"/>
<reference evidence="1" key="1">
    <citation type="submission" date="2018-04" db="EMBL/GenBank/DDBJ databases">
        <title>Transcriptome assembly of Sipha flava.</title>
        <authorList>
            <person name="Scully E.D."/>
            <person name="Geib S.M."/>
            <person name="Palmer N.A."/>
            <person name="Koch K."/>
            <person name="Bradshaw J."/>
            <person name="Heng-Moss T."/>
            <person name="Sarath G."/>
        </authorList>
    </citation>
    <scope>NUCLEOTIDE SEQUENCE</scope>
</reference>
<name>A0A2S2QQ19_9HEMI</name>